<dbReference type="Proteomes" id="UP000245207">
    <property type="component" value="Unassembled WGS sequence"/>
</dbReference>
<sequence length="190" mass="21653">MDPGVFRVNLSVDACFVDAFEQSISGTTCFLASTAQEVCCYINVGSGYLLTFFAYAASTHDQDVFSFNPEERCCNGIKEALSRYKEILPHLMLAGDEIFYTIFNNPAYYFSFSVRPHLPVIEKAMTIVEESKGQYHVLVIIADGQVTPREKPRSKKENLTRPASSEQLHQQHSLPVAVGWFDEYRERQWF</sequence>
<feature type="compositionally biased region" description="Basic and acidic residues" evidence="1">
    <location>
        <begin position="148"/>
        <end position="159"/>
    </location>
</feature>
<comment type="caution">
    <text evidence="3">The sequence shown here is derived from an EMBL/GenBank/DDBJ whole genome shotgun (WGS) entry which is preliminary data.</text>
</comment>
<evidence type="ECO:0000256" key="1">
    <source>
        <dbReference type="SAM" id="MobiDB-lite"/>
    </source>
</evidence>
<dbReference type="GO" id="GO:0016567">
    <property type="term" value="P:protein ubiquitination"/>
    <property type="evidence" value="ECO:0007669"/>
    <property type="project" value="TreeGrafter"/>
</dbReference>
<dbReference type="GO" id="GO:0005634">
    <property type="term" value="C:nucleus"/>
    <property type="evidence" value="ECO:0007669"/>
    <property type="project" value="TreeGrafter"/>
</dbReference>
<dbReference type="OrthoDB" id="5855668at2759"/>
<dbReference type="GO" id="GO:0004842">
    <property type="term" value="F:ubiquitin-protein transferase activity"/>
    <property type="evidence" value="ECO:0007669"/>
    <property type="project" value="TreeGrafter"/>
</dbReference>
<accession>A0A2U1NLJ9</accession>
<name>A0A2U1NLJ9_ARTAN</name>
<organism evidence="3 4">
    <name type="scientific">Artemisia annua</name>
    <name type="common">Sweet wormwood</name>
    <dbReference type="NCBI Taxonomy" id="35608"/>
    <lineage>
        <taxon>Eukaryota</taxon>
        <taxon>Viridiplantae</taxon>
        <taxon>Streptophyta</taxon>
        <taxon>Embryophyta</taxon>
        <taxon>Tracheophyta</taxon>
        <taxon>Spermatophyta</taxon>
        <taxon>Magnoliopsida</taxon>
        <taxon>eudicotyledons</taxon>
        <taxon>Gunneridae</taxon>
        <taxon>Pentapetalae</taxon>
        <taxon>asterids</taxon>
        <taxon>campanulids</taxon>
        <taxon>Asterales</taxon>
        <taxon>Asteraceae</taxon>
        <taxon>Asteroideae</taxon>
        <taxon>Anthemideae</taxon>
        <taxon>Artemisiinae</taxon>
        <taxon>Artemisia</taxon>
    </lineage>
</organism>
<proteinExistence type="predicted"/>
<evidence type="ECO:0000313" key="3">
    <source>
        <dbReference type="EMBL" id="PWA74392.1"/>
    </source>
</evidence>
<dbReference type="PANTHER" id="PTHR45751">
    <property type="entry name" value="COPINE FAMILY PROTEIN 1"/>
    <property type="match status" value="1"/>
</dbReference>
<dbReference type="PANTHER" id="PTHR45751:SF24">
    <property type="entry name" value="COPINE-RELATED"/>
    <property type="match status" value="1"/>
</dbReference>
<dbReference type="EMBL" id="PKPP01002575">
    <property type="protein sequence ID" value="PWA74392.1"/>
    <property type="molecule type" value="Genomic_DNA"/>
</dbReference>
<reference evidence="3 4" key="1">
    <citation type="journal article" date="2018" name="Mol. Plant">
        <title>The genome of Artemisia annua provides insight into the evolution of Asteraceae family and artemisinin biosynthesis.</title>
        <authorList>
            <person name="Shen Q."/>
            <person name="Zhang L."/>
            <person name="Liao Z."/>
            <person name="Wang S."/>
            <person name="Yan T."/>
            <person name="Shi P."/>
            <person name="Liu M."/>
            <person name="Fu X."/>
            <person name="Pan Q."/>
            <person name="Wang Y."/>
            <person name="Lv Z."/>
            <person name="Lu X."/>
            <person name="Zhang F."/>
            <person name="Jiang W."/>
            <person name="Ma Y."/>
            <person name="Chen M."/>
            <person name="Hao X."/>
            <person name="Li L."/>
            <person name="Tang Y."/>
            <person name="Lv G."/>
            <person name="Zhou Y."/>
            <person name="Sun X."/>
            <person name="Brodelius P.E."/>
            <person name="Rose J.K.C."/>
            <person name="Tang K."/>
        </authorList>
    </citation>
    <scope>NUCLEOTIDE SEQUENCE [LARGE SCALE GENOMIC DNA]</scope>
    <source>
        <strain evidence="4">cv. Huhao1</strain>
        <tissue evidence="3">Leaf</tissue>
    </source>
</reference>
<evidence type="ECO:0000259" key="2">
    <source>
        <dbReference type="Pfam" id="PF07002"/>
    </source>
</evidence>
<protein>
    <submittedName>
        <fullName evidence="3">Copine</fullName>
    </submittedName>
</protein>
<dbReference type="AlphaFoldDB" id="A0A2U1NLJ9"/>
<feature type="compositionally biased region" description="Polar residues" evidence="1">
    <location>
        <begin position="161"/>
        <end position="170"/>
    </location>
</feature>
<feature type="domain" description="Copine C-terminal" evidence="2">
    <location>
        <begin position="57"/>
        <end position="150"/>
    </location>
</feature>
<keyword evidence="4" id="KW-1185">Reference proteome</keyword>
<evidence type="ECO:0000313" key="4">
    <source>
        <dbReference type="Proteomes" id="UP000245207"/>
    </source>
</evidence>
<gene>
    <name evidence="3" type="ORF">CTI12_AA253420</name>
</gene>
<dbReference type="STRING" id="35608.A0A2U1NLJ9"/>
<dbReference type="InterPro" id="IPR010734">
    <property type="entry name" value="Copine_C"/>
</dbReference>
<dbReference type="InterPro" id="IPR052079">
    <property type="entry name" value="E3_ligase/Copine_domain"/>
</dbReference>
<feature type="region of interest" description="Disordered" evidence="1">
    <location>
        <begin position="148"/>
        <end position="170"/>
    </location>
</feature>
<dbReference type="Pfam" id="PF07002">
    <property type="entry name" value="Copine"/>
    <property type="match status" value="1"/>
</dbReference>